<keyword evidence="2 3" id="KW-0479">Metal-binding</keyword>
<evidence type="ECO:0000313" key="4">
    <source>
        <dbReference type="EMBL" id="SDE93284.1"/>
    </source>
</evidence>
<keyword evidence="5" id="KW-1185">Reference proteome</keyword>
<evidence type="ECO:0000313" key="5">
    <source>
        <dbReference type="Proteomes" id="UP000199321"/>
    </source>
</evidence>
<evidence type="ECO:0000256" key="2">
    <source>
        <dbReference type="ARBA" id="ARBA00022723"/>
    </source>
</evidence>
<dbReference type="InterPro" id="IPR034660">
    <property type="entry name" value="DinB/YfiT-like"/>
</dbReference>
<dbReference type="Proteomes" id="UP000199321">
    <property type="component" value="Unassembled WGS sequence"/>
</dbReference>
<dbReference type="EMBL" id="FNBA01000003">
    <property type="protein sequence ID" value="SDE93284.1"/>
    <property type="molecule type" value="Genomic_DNA"/>
</dbReference>
<accession>A0A1G7GYZ1</accession>
<protein>
    <submittedName>
        <fullName evidence="4">Uncharacterized damage-inducible protein DinB (Forms a four-helix bundle)</fullName>
    </submittedName>
</protein>
<sequence>MKSFFKDKFEYNYASNKAVILLIEANPKAYTERIQTLLSHTFNAHAIWNNRILQQKHSIGVWDLYQISELQSQNREHQSNSLAILSETDLEKEIEYIDSKGTKYTNKAADILYHIINHSTYHRGQIISELKTLGVSPIATDFIFFKR</sequence>
<feature type="binding site" evidence="3">
    <location>
        <position position="122"/>
    </location>
    <ligand>
        <name>a divalent metal cation</name>
        <dbReference type="ChEBI" id="CHEBI:60240"/>
    </ligand>
</feature>
<dbReference type="SUPFAM" id="SSF109854">
    <property type="entry name" value="DinB/YfiT-like putative metalloenzymes"/>
    <property type="match status" value="1"/>
</dbReference>
<proteinExistence type="inferred from homology"/>
<dbReference type="PANTHER" id="PTHR37302">
    <property type="entry name" value="SLR1116 PROTEIN"/>
    <property type="match status" value="1"/>
</dbReference>
<dbReference type="OrthoDB" id="9811413at2"/>
<name>A0A1G7GYZ1_9FLAO</name>
<dbReference type="GO" id="GO:0046872">
    <property type="term" value="F:metal ion binding"/>
    <property type="evidence" value="ECO:0007669"/>
    <property type="project" value="UniProtKB-KW"/>
</dbReference>
<organism evidence="4 5">
    <name type="scientific">Ulvibacter litoralis</name>
    <dbReference type="NCBI Taxonomy" id="227084"/>
    <lineage>
        <taxon>Bacteria</taxon>
        <taxon>Pseudomonadati</taxon>
        <taxon>Bacteroidota</taxon>
        <taxon>Flavobacteriia</taxon>
        <taxon>Flavobacteriales</taxon>
        <taxon>Flavobacteriaceae</taxon>
        <taxon>Ulvibacter</taxon>
    </lineage>
</organism>
<dbReference type="RefSeq" id="WP_093144549.1">
    <property type="nucleotide sequence ID" value="NZ_BMWO01000005.1"/>
</dbReference>
<dbReference type="STRING" id="227084.SAMN05421855_103406"/>
<gene>
    <name evidence="4" type="ORF">SAMN05421855_103406</name>
</gene>
<comment type="similarity">
    <text evidence="1">Belongs to the DinB family.</text>
</comment>
<reference evidence="4 5" key="1">
    <citation type="submission" date="2016-10" db="EMBL/GenBank/DDBJ databases">
        <authorList>
            <person name="de Groot N.N."/>
        </authorList>
    </citation>
    <scope>NUCLEOTIDE SEQUENCE [LARGE SCALE GENOMIC DNA]</scope>
    <source>
        <strain evidence="4 5">DSM 16195</strain>
    </source>
</reference>
<dbReference type="PANTHER" id="PTHR37302:SF3">
    <property type="entry name" value="DAMAGE-INDUCIBLE PROTEIN DINB"/>
    <property type="match status" value="1"/>
</dbReference>
<dbReference type="Pfam" id="PF05163">
    <property type="entry name" value="DinB"/>
    <property type="match status" value="1"/>
</dbReference>
<dbReference type="InterPro" id="IPR007837">
    <property type="entry name" value="DinB"/>
</dbReference>
<feature type="binding site" evidence="3">
    <location>
        <position position="118"/>
    </location>
    <ligand>
        <name>a divalent metal cation</name>
        <dbReference type="ChEBI" id="CHEBI:60240"/>
    </ligand>
</feature>
<dbReference type="Gene3D" id="1.20.120.450">
    <property type="entry name" value="dinb family like domain"/>
    <property type="match status" value="1"/>
</dbReference>
<evidence type="ECO:0000256" key="3">
    <source>
        <dbReference type="PIRSR" id="PIRSR607837-1"/>
    </source>
</evidence>
<feature type="binding site" evidence="3">
    <location>
        <position position="40"/>
    </location>
    <ligand>
        <name>a divalent metal cation</name>
        <dbReference type="ChEBI" id="CHEBI:60240"/>
    </ligand>
</feature>
<evidence type="ECO:0000256" key="1">
    <source>
        <dbReference type="ARBA" id="ARBA00008635"/>
    </source>
</evidence>
<dbReference type="AlphaFoldDB" id="A0A1G7GYZ1"/>